<reference evidence="5" key="1">
    <citation type="submission" date="2020-06" db="EMBL/GenBank/DDBJ databases">
        <authorList>
            <consortium name="Plant Systems Biology data submission"/>
        </authorList>
    </citation>
    <scope>NUCLEOTIDE SEQUENCE</scope>
    <source>
        <strain evidence="5">D6</strain>
    </source>
</reference>
<feature type="region of interest" description="Disordered" evidence="1">
    <location>
        <begin position="102"/>
        <end position="146"/>
    </location>
</feature>
<dbReference type="InterPro" id="IPR053100">
    <property type="entry name" value="Cytochrome_b5-related"/>
</dbReference>
<feature type="region of interest" description="Disordered" evidence="1">
    <location>
        <begin position="1"/>
        <end position="24"/>
    </location>
</feature>
<dbReference type="EMBL" id="CAICTM010000090">
    <property type="protein sequence ID" value="CAB9500753.1"/>
    <property type="molecule type" value="Genomic_DNA"/>
</dbReference>
<evidence type="ECO:0000259" key="4">
    <source>
        <dbReference type="Pfam" id="PF00487"/>
    </source>
</evidence>
<dbReference type="OrthoDB" id="260519at2759"/>
<comment type="caution">
    <text evidence="5">The sequence shown here is derived from an EMBL/GenBank/DDBJ whole genome shotgun (WGS) entry which is preliminary data.</text>
</comment>
<sequence>MAQQEEGIVVKRSQEANPNQQAPLAEPTWSSNVVFYPPSKKYWRIGNQWYDLSKFNHPGGKQILEISRDRFEDATFVFESHHHDYKKARKVLNKYLVPSSVLEEKQNNPNQSESTIASRPTRSQEESKNKVFSNGNGGSPDNLHHDRYLDANKHPKLMADDAFYSVLRQRVADYLKEIGYKDGGPTWECVILFWIVFVSWAAGMYSTWLTGSILLAGVTGILGAFLGAFGHNWVHQPKYKEWGWALLSLDTLGFSSEGWYREHLLQHHMYTNTPWDNHFRGTDPFLVTDPTRPRNFVQKYITPAMLPIILCFGAYGNYTAHLTWLIQGQEVPSIGKVLFPLWHYLFWSRWGLYGLLLMFCTNSITGNYYFTMALMNHNAEHTQNVQARNKSCDWGEAQLHVSADWSVDMNFYQGILYLWLNFHTVHHLFPKVDMSHHPEITRILKQTCKEFEIPYVCGSPGQIYKEMIHSFSEPQSLLQEIMVYAGGI</sequence>
<feature type="compositionally biased region" description="Polar residues" evidence="1">
    <location>
        <begin position="107"/>
        <end position="121"/>
    </location>
</feature>
<dbReference type="SUPFAM" id="SSF55856">
    <property type="entry name" value="Cytochrome b5-like heme/steroid binding domain"/>
    <property type="match status" value="1"/>
</dbReference>
<dbReference type="InterPro" id="IPR001199">
    <property type="entry name" value="Cyt_B5-like_heme/steroid-bd"/>
</dbReference>
<feature type="transmembrane region" description="Helical" evidence="2">
    <location>
        <begin position="300"/>
        <end position="318"/>
    </location>
</feature>
<evidence type="ECO:0000256" key="2">
    <source>
        <dbReference type="SAM" id="Phobius"/>
    </source>
</evidence>
<dbReference type="AlphaFoldDB" id="A0A9N8H3M7"/>
<feature type="domain" description="Fatty acid desaturase" evidence="4">
    <location>
        <begin position="207"/>
        <end position="456"/>
    </location>
</feature>
<dbReference type="Gene3D" id="3.10.120.10">
    <property type="entry name" value="Cytochrome b5-like heme/steroid binding domain"/>
    <property type="match status" value="1"/>
</dbReference>
<feature type="domain" description="Cytochrome b5 heme-binding" evidence="3">
    <location>
        <begin position="40"/>
        <end position="97"/>
    </location>
</feature>
<name>A0A9N8H3M7_9STRA</name>
<dbReference type="Proteomes" id="UP001153069">
    <property type="component" value="Unassembled WGS sequence"/>
</dbReference>
<dbReference type="PANTHER" id="PTHR16740">
    <property type="entry name" value="CYTOCHROME B5-RELATED PROTEIN-RELATED"/>
    <property type="match status" value="1"/>
</dbReference>
<organism evidence="5 6">
    <name type="scientific">Seminavis robusta</name>
    <dbReference type="NCBI Taxonomy" id="568900"/>
    <lineage>
        <taxon>Eukaryota</taxon>
        <taxon>Sar</taxon>
        <taxon>Stramenopiles</taxon>
        <taxon>Ochrophyta</taxon>
        <taxon>Bacillariophyta</taxon>
        <taxon>Bacillariophyceae</taxon>
        <taxon>Bacillariophycidae</taxon>
        <taxon>Naviculales</taxon>
        <taxon>Naviculaceae</taxon>
        <taxon>Seminavis</taxon>
    </lineage>
</organism>
<accession>A0A9N8H3M7</accession>
<dbReference type="Pfam" id="PF00487">
    <property type="entry name" value="FA_desaturase"/>
    <property type="match status" value="1"/>
</dbReference>
<proteinExistence type="predicted"/>
<dbReference type="PANTHER" id="PTHR16740:SF1">
    <property type="entry name" value="CYTOCHROME B5-RELATED PROTEIN-RELATED"/>
    <property type="match status" value="1"/>
</dbReference>
<protein>
    <submittedName>
        <fullName evidence="5">Acyl-lipid (8-3)-desaturase</fullName>
    </submittedName>
</protein>
<keyword evidence="2" id="KW-0472">Membrane</keyword>
<evidence type="ECO:0000256" key="1">
    <source>
        <dbReference type="SAM" id="MobiDB-lite"/>
    </source>
</evidence>
<dbReference type="InterPro" id="IPR005804">
    <property type="entry name" value="FA_desaturase_dom"/>
</dbReference>
<feature type="transmembrane region" description="Helical" evidence="2">
    <location>
        <begin position="185"/>
        <end position="202"/>
    </location>
</feature>
<feature type="compositionally biased region" description="Polar residues" evidence="1">
    <location>
        <begin position="15"/>
        <end position="24"/>
    </location>
</feature>
<dbReference type="GO" id="GO:0006629">
    <property type="term" value="P:lipid metabolic process"/>
    <property type="evidence" value="ECO:0007669"/>
    <property type="project" value="InterPro"/>
</dbReference>
<gene>
    <name evidence="5" type="ORF">SEMRO_91_G047690.1</name>
</gene>
<feature type="transmembrane region" description="Helical" evidence="2">
    <location>
        <begin position="350"/>
        <end position="370"/>
    </location>
</feature>
<dbReference type="Pfam" id="PF00173">
    <property type="entry name" value="Cyt-b5"/>
    <property type="match status" value="1"/>
</dbReference>
<keyword evidence="6" id="KW-1185">Reference proteome</keyword>
<feature type="transmembrane region" description="Helical" evidence="2">
    <location>
        <begin position="208"/>
        <end position="230"/>
    </location>
</feature>
<evidence type="ECO:0000313" key="6">
    <source>
        <dbReference type="Proteomes" id="UP001153069"/>
    </source>
</evidence>
<keyword evidence="2" id="KW-0812">Transmembrane</keyword>
<evidence type="ECO:0000259" key="3">
    <source>
        <dbReference type="Pfam" id="PF00173"/>
    </source>
</evidence>
<dbReference type="InterPro" id="IPR036400">
    <property type="entry name" value="Cyt_B5-like_heme/steroid_sf"/>
</dbReference>
<evidence type="ECO:0000313" key="5">
    <source>
        <dbReference type="EMBL" id="CAB9500753.1"/>
    </source>
</evidence>
<keyword evidence="2" id="KW-1133">Transmembrane helix</keyword>